<name>F8FHZ8_PAEMK</name>
<organism evidence="1 2">
    <name type="scientific">Paenibacillus mucilaginosus (strain KNP414)</name>
    <dbReference type="NCBI Taxonomy" id="1036673"/>
    <lineage>
        <taxon>Bacteria</taxon>
        <taxon>Bacillati</taxon>
        <taxon>Bacillota</taxon>
        <taxon>Bacilli</taxon>
        <taxon>Bacillales</taxon>
        <taxon>Paenibacillaceae</taxon>
        <taxon>Paenibacillus</taxon>
    </lineage>
</organism>
<protein>
    <submittedName>
        <fullName evidence="1">Uncharacterized protein</fullName>
    </submittedName>
</protein>
<dbReference type="KEGG" id="pms:KNP414_04814"/>
<reference evidence="2" key="1">
    <citation type="submission" date="2011-06" db="EMBL/GenBank/DDBJ databases">
        <title>Complete genome sequence of Paenibacillus mucilaginosus KNP414.</title>
        <authorList>
            <person name="Wang J."/>
            <person name="Hu S."/>
            <person name="Hu X."/>
            <person name="Zhang B."/>
            <person name="Dong D."/>
            <person name="Zhang S."/>
            <person name="Zhao K."/>
            <person name="Wu D."/>
        </authorList>
    </citation>
    <scope>NUCLEOTIDE SEQUENCE [LARGE SCALE GENOMIC DNA]</scope>
    <source>
        <strain evidence="2">KNP414</strain>
    </source>
</reference>
<accession>F8FHZ8</accession>
<dbReference type="Proteomes" id="UP000006620">
    <property type="component" value="Chromosome"/>
</dbReference>
<evidence type="ECO:0000313" key="2">
    <source>
        <dbReference type="Proteomes" id="UP000006620"/>
    </source>
</evidence>
<dbReference type="HOGENOM" id="CLU_3255064_0_0_9"/>
<proteinExistence type="predicted"/>
<dbReference type="AlphaFoldDB" id="F8FHZ8"/>
<sequence>MNDIEQDVLFFMNYGVYNTTMQATINLPGKKGLPFDPMSVRD</sequence>
<reference evidence="1 2" key="2">
    <citation type="journal article" date="2013" name="Genome Announc.">
        <title>Genome Sequence of Growth-Improving Paenibacillus mucilaginosus Strain KNP414.</title>
        <authorList>
            <person name="Lu J.J."/>
            <person name="Wang J.F."/>
            <person name="Hu X.F."/>
        </authorList>
    </citation>
    <scope>NUCLEOTIDE SEQUENCE [LARGE SCALE GENOMIC DNA]</scope>
    <source>
        <strain evidence="1 2">KNP414</strain>
    </source>
</reference>
<gene>
    <name evidence="1" type="ordered locus">KNP414_04814</name>
</gene>
<dbReference type="EMBL" id="CP002869">
    <property type="protein sequence ID" value="AEI43340.1"/>
    <property type="molecule type" value="Genomic_DNA"/>
</dbReference>
<evidence type="ECO:0000313" key="1">
    <source>
        <dbReference type="EMBL" id="AEI43340.1"/>
    </source>
</evidence>
<dbReference type="PATRIC" id="fig|1036673.3.peg.4433"/>